<proteinExistence type="predicted"/>
<reference evidence="1 2" key="1">
    <citation type="journal article" date="2014" name="Genome Announc.">
        <title>Draft Genome Sequence of Marinomonas sp. Strain D104, a Polycyclic Aromatic Hydrocarbon-Degrading Bacterium from the Deep-Sea Sediment of the Arctic Ocean.</title>
        <authorList>
            <person name="Dong C."/>
            <person name="Bai X."/>
            <person name="Lai Q."/>
            <person name="Xie Y."/>
            <person name="Chen X."/>
            <person name="Shao Z."/>
        </authorList>
    </citation>
    <scope>NUCLEOTIDE SEQUENCE [LARGE SCALE GENOMIC DNA]</scope>
    <source>
        <strain evidence="1 2">D104</strain>
    </source>
</reference>
<accession>W1S0K8</accession>
<dbReference type="Proteomes" id="UP000018857">
    <property type="component" value="Unassembled WGS sequence"/>
</dbReference>
<evidence type="ECO:0000313" key="1">
    <source>
        <dbReference type="EMBL" id="ETI62590.1"/>
    </source>
</evidence>
<sequence>MFNVVCFIQEVKKSLKTQHSERYNRVLVIIIRFLKQKIRKEDGELMHQIGG</sequence>
<protein>
    <submittedName>
        <fullName evidence="1">Uncharacterized protein</fullName>
    </submittedName>
</protein>
<name>W1S0K8_9GAMM</name>
<dbReference type="EMBL" id="AYOZ01000001">
    <property type="protein sequence ID" value="ETI62590.1"/>
    <property type="molecule type" value="Genomic_DNA"/>
</dbReference>
<keyword evidence="2" id="KW-1185">Reference proteome</keyword>
<comment type="caution">
    <text evidence="1">The sequence shown here is derived from an EMBL/GenBank/DDBJ whole genome shotgun (WGS) entry which is preliminary data.</text>
</comment>
<dbReference type="AlphaFoldDB" id="W1S0K8"/>
<organism evidence="1 2">
    <name type="scientific">Marinomonas profundimaris</name>
    <dbReference type="NCBI Taxonomy" id="1208321"/>
    <lineage>
        <taxon>Bacteria</taxon>
        <taxon>Pseudomonadati</taxon>
        <taxon>Pseudomonadota</taxon>
        <taxon>Gammaproteobacteria</taxon>
        <taxon>Oceanospirillales</taxon>
        <taxon>Oceanospirillaceae</taxon>
        <taxon>Marinomonas</taxon>
    </lineage>
</organism>
<gene>
    <name evidence="1" type="ORF">D104_00715</name>
</gene>
<evidence type="ECO:0000313" key="2">
    <source>
        <dbReference type="Proteomes" id="UP000018857"/>
    </source>
</evidence>
<dbReference type="PATRIC" id="fig|1208321.3.peg.141"/>